<feature type="compositionally biased region" description="Polar residues" evidence="1">
    <location>
        <begin position="61"/>
        <end position="80"/>
    </location>
</feature>
<reference evidence="3" key="1">
    <citation type="journal article" date="2016" name="Genome Biol. Evol.">
        <title>Comparative 'omics' of the Fusarium fujikuroi species complex highlights differences in genetic potential and metabolite synthesis.</title>
        <authorList>
            <person name="Niehaus E.-M."/>
            <person name="Muensterkoetter M."/>
            <person name="Proctor R.H."/>
            <person name="Brown D.W."/>
            <person name="Sharon A."/>
            <person name="Idan Y."/>
            <person name="Oren-Young L."/>
            <person name="Sieber C.M."/>
            <person name="Novak O."/>
            <person name="Pencik A."/>
            <person name="Tarkowska D."/>
            <person name="Hromadova K."/>
            <person name="Freeman S."/>
            <person name="Maymon M."/>
            <person name="Elazar M."/>
            <person name="Youssef S.A."/>
            <person name="El-Shabrawy E.S.M."/>
            <person name="Shalaby A.B.A."/>
            <person name="Houterman P."/>
            <person name="Brock N.L."/>
            <person name="Burkhardt I."/>
            <person name="Tsavkelova E.A."/>
            <person name="Dickschat J.S."/>
            <person name="Galuszka P."/>
            <person name="Gueldener U."/>
            <person name="Tudzynski B."/>
        </authorList>
    </citation>
    <scope>NUCLEOTIDE SEQUENCE [LARGE SCALE GENOMIC DNA]</scope>
    <source>
        <strain evidence="3">ET1</strain>
    </source>
</reference>
<dbReference type="EMBL" id="FJOF01000008">
    <property type="protein sequence ID" value="CZR44948.1"/>
    <property type="molecule type" value="Genomic_DNA"/>
</dbReference>
<gene>
    <name evidence="2" type="ORF">FPRO_14700</name>
</gene>
<feature type="compositionally biased region" description="Polar residues" evidence="1">
    <location>
        <begin position="30"/>
        <end position="44"/>
    </location>
</feature>
<dbReference type="GeneID" id="42059558"/>
<feature type="region of interest" description="Disordered" evidence="1">
    <location>
        <begin position="162"/>
        <end position="188"/>
    </location>
</feature>
<dbReference type="RefSeq" id="XP_031085482.1">
    <property type="nucleotide sequence ID" value="XM_031219755.1"/>
</dbReference>
<feature type="region of interest" description="Disordered" evidence="1">
    <location>
        <begin position="1"/>
        <end position="91"/>
    </location>
</feature>
<keyword evidence="3" id="KW-1185">Reference proteome</keyword>
<evidence type="ECO:0000313" key="3">
    <source>
        <dbReference type="Proteomes" id="UP000183971"/>
    </source>
</evidence>
<evidence type="ECO:0000256" key="1">
    <source>
        <dbReference type="SAM" id="MobiDB-lite"/>
    </source>
</evidence>
<accession>A0A1L7VWZ9</accession>
<name>A0A1L7VWZ9_FUSPR</name>
<organism evidence="2 3">
    <name type="scientific">Fusarium proliferatum (strain ET1)</name>
    <name type="common">Orchid endophyte fungus</name>
    <dbReference type="NCBI Taxonomy" id="1227346"/>
    <lineage>
        <taxon>Eukaryota</taxon>
        <taxon>Fungi</taxon>
        <taxon>Dikarya</taxon>
        <taxon>Ascomycota</taxon>
        <taxon>Pezizomycotina</taxon>
        <taxon>Sordariomycetes</taxon>
        <taxon>Hypocreomycetidae</taxon>
        <taxon>Hypocreales</taxon>
        <taxon>Nectriaceae</taxon>
        <taxon>Fusarium</taxon>
        <taxon>Fusarium fujikuroi species complex</taxon>
    </lineage>
</organism>
<comment type="caution">
    <text evidence="2">The sequence shown here is derived from an EMBL/GenBank/DDBJ whole genome shotgun (WGS) entry which is preliminary data.</text>
</comment>
<dbReference type="AlphaFoldDB" id="A0A1L7VWZ9"/>
<dbReference type="VEuPathDB" id="FungiDB:FPRO_14700"/>
<dbReference type="Proteomes" id="UP000183971">
    <property type="component" value="Unassembled WGS sequence"/>
</dbReference>
<feature type="compositionally biased region" description="Polar residues" evidence="1">
    <location>
        <begin position="162"/>
        <end position="172"/>
    </location>
</feature>
<protein>
    <submittedName>
        <fullName evidence="2">Uncharacterized protein</fullName>
    </submittedName>
</protein>
<sequence length="340" mass="38260">MPAKRMRGTKLLAGMEQENMFTGPDMGSHGTRNQTRLQMNSLEGQTDAGGEENGAVDRGSDSSLSATRSVTPPEHSQTVNRVEDLESPQNVFDTQSIDVLESDDGMSMDMSDGFHPLEDQGQDLTQTINLPGTHQPQQLHVEQLFAEVAALKQQIASLRQHSQQQIALQNSKPAPEPRALPASGSDASELGSLMDTPCVRCISLMANATLSAEASKFKVLCHKQTDRHIDARNAKRLKEHAIRLTSPPTFLNTYRRYIMQLKKIPSIVLRLEDDRIGWENQHGASNQEDRQLLLKQEDRETLEEANRILKEFYPLPSQNGWKRNREDVSKARLEDTWCHW</sequence>
<evidence type="ECO:0000313" key="2">
    <source>
        <dbReference type="EMBL" id="CZR44948.1"/>
    </source>
</evidence>
<proteinExistence type="predicted"/>